<evidence type="ECO:0000313" key="2">
    <source>
        <dbReference type="EMBL" id="OMJ72826.1"/>
    </source>
</evidence>
<feature type="compositionally biased region" description="Basic residues" evidence="1">
    <location>
        <begin position="54"/>
        <end position="65"/>
    </location>
</feature>
<gene>
    <name evidence="2" type="ORF">SteCoe_28627</name>
</gene>
<dbReference type="EMBL" id="MPUH01000870">
    <property type="protein sequence ID" value="OMJ72826.1"/>
    <property type="molecule type" value="Genomic_DNA"/>
</dbReference>
<reference evidence="2 3" key="1">
    <citation type="submission" date="2016-11" db="EMBL/GenBank/DDBJ databases">
        <title>The macronuclear genome of Stentor coeruleus: a giant cell with tiny introns.</title>
        <authorList>
            <person name="Slabodnick M."/>
            <person name="Ruby J.G."/>
            <person name="Reiff S.B."/>
            <person name="Swart E.C."/>
            <person name="Gosai S."/>
            <person name="Prabakaran S."/>
            <person name="Witkowska E."/>
            <person name="Larue G.E."/>
            <person name="Fisher S."/>
            <person name="Freeman R.M."/>
            <person name="Gunawardena J."/>
            <person name="Chu W."/>
            <person name="Stover N.A."/>
            <person name="Gregory B.D."/>
            <person name="Nowacki M."/>
            <person name="Derisi J."/>
            <person name="Roy S.W."/>
            <person name="Marshall W.F."/>
            <person name="Sood P."/>
        </authorList>
    </citation>
    <scope>NUCLEOTIDE SEQUENCE [LARGE SCALE GENOMIC DNA]</scope>
    <source>
        <strain evidence="2">WM001</strain>
    </source>
</reference>
<comment type="caution">
    <text evidence="2">The sequence shown here is derived from an EMBL/GenBank/DDBJ whole genome shotgun (WGS) entry which is preliminary data.</text>
</comment>
<sequence>MLGQASDNVIKQAQALRQNFRVHVRGNLHRQRPLHLSTHEYEFQSLPPQDKPKASPKRSPVLHKHSLSITTDRVSKYPTSKKTLKYSFYHIPLTVKTIDHSDFRTKEREVFIKRQKHALDLHLPVPEYRPISQESFISKSSVFIHNC</sequence>
<dbReference type="AlphaFoldDB" id="A0A1R2B7U9"/>
<keyword evidence="3" id="KW-1185">Reference proteome</keyword>
<accession>A0A1R2B7U9</accession>
<proteinExistence type="predicted"/>
<feature type="region of interest" description="Disordered" evidence="1">
    <location>
        <begin position="44"/>
        <end position="65"/>
    </location>
</feature>
<evidence type="ECO:0000313" key="3">
    <source>
        <dbReference type="Proteomes" id="UP000187209"/>
    </source>
</evidence>
<organism evidence="2 3">
    <name type="scientific">Stentor coeruleus</name>
    <dbReference type="NCBI Taxonomy" id="5963"/>
    <lineage>
        <taxon>Eukaryota</taxon>
        <taxon>Sar</taxon>
        <taxon>Alveolata</taxon>
        <taxon>Ciliophora</taxon>
        <taxon>Postciliodesmatophora</taxon>
        <taxon>Heterotrichea</taxon>
        <taxon>Heterotrichida</taxon>
        <taxon>Stentoridae</taxon>
        <taxon>Stentor</taxon>
    </lineage>
</organism>
<protein>
    <submittedName>
        <fullName evidence="2">Uncharacterized protein</fullName>
    </submittedName>
</protein>
<dbReference type="Proteomes" id="UP000187209">
    <property type="component" value="Unassembled WGS sequence"/>
</dbReference>
<evidence type="ECO:0000256" key="1">
    <source>
        <dbReference type="SAM" id="MobiDB-lite"/>
    </source>
</evidence>
<name>A0A1R2B7U9_9CILI</name>